<dbReference type="AlphaFoldDB" id="A0A2N3YA08"/>
<protein>
    <submittedName>
        <fullName evidence="1">Uncharacterized protein DUF3558</fullName>
    </submittedName>
</protein>
<keyword evidence="2" id="KW-1185">Reference proteome</keyword>
<dbReference type="Pfam" id="PF12079">
    <property type="entry name" value="DUF3558"/>
    <property type="match status" value="1"/>
</dbReference>
<dbReference type="STRING" id="994479.GCA_000194155_00212"/>
<proteinExistence type="predicted"/>
<organism evidence="1 2">
    <name type="scientific">Saccharopolyspora spinosa</name>
    <dbReference type="NCBI Taxonomy" id="60894"/>
    <lineage>
        <taxon>Bacteria</taxon>
        <taxon>Bacillati</taxon>
        <taxon>Actinomycetota</taxon>
        <taxon>Actinomycetes</taxon>
        <taxon>Pseudonocardiales</taxon>
        <taxon>Pseudonocardiaceae</taxon>
        <taxon>Saccharopolyspora</taxon>
    </lineage>
</organism>
<dbReference type="InterPro" id="IPR024520">
    <property type="entry name" value="DUF3558"/>
</dbReference>
<name>A0A2N3YA08_SACSN</name>
<dbReference type="EMBL" id="PJNB01000001">
    <property type="protein sequence ID" value="PKW19754.1"/>
    <property type="molecule type" value="Genomic_DNA"/>
</dbReference>
<dbReference type="Proteomes" id="UP000233786">
    <property type="component" value="Unassembled WGS sequence"/>
</dbReference>
<comment type="caution">
    <text evidence="1">The sequence shown here is derived from an EMBL/GenBank/DDBJ whole genome shotgun (WGS) entry which is preliminary data.</text>
</comment>
<reference evidence="1" key="1">
    <citation type="submission" date="2017-12" db="EMBL/GenBank/DDBJ databases">
        <title>Sequencing the genomes of 1000 Actinobacteria strains.</title>
        <authorList>
            <person name="Klenk H.-P."/>
        </authorList>
    </citation>
    <scope>NUCLEOTIDE SEQUENCE [LARGE SCALE GENOMIC DNA]</scope>
    <source>
        <strain evidence="1">DSM 44228</strain>
    </source>
</reference>
<sequence length="336" mass="34741">MADQLDSVIAVPRPVTLIATLLTALTTLAAAGCAADGKSTSARRTVEVSKFELNKPGLLDQAFAPDRLRGVDVCATLQAIDLGRFGAPAPEFTPDGLGTCSNYMKDRDGKSFNVTLYFDEKVSDVGAHRIGGLPAAIYDNGSGSCFTSVAYAGADAEQFADPRGLEIQLSSGQADVCSPAVQILTDVVDVVRTKPPVSPRTSGGLAGFDPCEILDPAAIRDAAMGSPANSAGGEGLYSCEWSAENSVLVTVNFGVGALESSPLPPVDLTGVPGLVVPGSSDPPTCAVEWEHRKNANAAGESEFVQIEIMNMGRTPMDPCANATNLAKQARAKLPAA</sequence>
<evidence type="ECO:0000313" key="1">
    <source>
        <dbReference type="EMBL" id="PKW19754.1"/>
    </source>
</evidence>
<evidence type="ECO:0000313" key="2">
    <source>
        <dbReference type="Proteomes" id="UP000233786"/>
    </source>
</evidence>
<accession>A0A2N3YA08</accession>
<gene>
    <name evidence="1" type="ORF">A8926_7942</name>
</gene>